<protein>
    <submittedName>
        <fullName evidence="3">Outer membrane lipoprotein carrier protein LolA</fullName>
    </submittedName>
</protein>
<dbReference type="InterPro" id="IPR029046">
    <property type="entry name" value="LolA/LolB/LppX"/>
</dbReference>
<evidence type="ECO:0000256" key="2">
    <source>
        <dbReference type="SAM" id="SignalP"/>
    </source>
</evidence>
<dbReference type="Gene3D" id="2.50.20.10">
    <property type="entry name" value="Lipoprotein localisation LolA/LolB/LppX"/>
    <property type="match status" value="1"/>
</dbReference>
<evidence type="ECO:0000256" key="1">
    <source>
        <dbReference type="ARBA" id="ARBA00022729"/>
    </source>
</evidence>
<organism evidence="3 4">
    <name type="scientific">Acidicapsa dinghuensis</name>
    <dbReference type="NCBI Taxonomy" id="2218256"/>
    <lineage>
        <taxon>Bacteria</taxon>
        <taxon>Pseudomonadati</taxon>
        <taxon>Acidobacteriota</taxon>
        <taxon>Terriglobia</taxon>
        <taxon>Terriglobales</taxon>
        <taxon>Acidobacteriaceae</taxon>
        <taxon>Acidicapsa</taxon>
    </lineage>
</organism>
<gene>
    <name evidence="3" type="ORF">ACFPT7_09805</name>
</gene>
<sequence>MKDFRKFLRFGCVPLVAFAVAGTAIAADNLQPVLSKLDESSKTFSSAEADIVWEGTQVNPVPDTDTQSGTVVFARSGGQMRVAVHIKADNGKPYQKDMVYADGVGKLYEPAIKQLQVFQVGNRRDQLNSFLTLGFGGSGADLEKNWNVQSQGVEAVNGVQAAKLLLTPKDAALTKSTPKVLLWIDTARGVAVKQQRYDSDGNYLTFTYNHIRLNGKVPGDTFEIKTASGTQTVNHSGSN</sequence>
<reference evidence="4" key="1">
    <citation type="journal article" date="2019" name="Int. J. Syst. Evol. Microbiol.">
        <title>The Global Catalogue of Microorganisms (GCM) 10K type strain sequencing project: providing services to taxonomists for standard genome sequencing and annotation.</title>
        <authorList>
            <consortium name="The Broad Institute Genomics Platform"/>
            <consortium name="The Broad Institute Genome Sequencing Center for Infectious Disease"/>
            <person name="Wu L."/>
            <person name="Ma J."/>
        </authorList>
    </citation>
    <scope>NUCLEOTIDE SEQUENCE [LARGE SCALE GENOMIC DNA]</scope>
    <source>
        <strain evidence="4">JCM 4087</strain>
    </source>
</reference>
<dbReference type="RefSeq" id="WP_377819411.1">
    <property type="nucleotide sequence ID" value="NZ_JBHSPH010000002.1"/>
</dbReference>
<dbReference type="EMBL" id="JBHSPH010000002">
    <property type="protein sequence ID" value="MFC5862584.1"/>
    <property type="molecule type" value="Genomic_DNA"/>
</dbReference>
<keyword evidence="1 2" id="KW-0732">Signal</keyword>
<evidence type="ECO:0000313" key="3">
    <source>
        <dbReference type="EMBL" id="MFC5862584.1"/>
    </source>
</evidence>
<dbReference type="Proteomes" id="UP001596091">
    <property type="component" value="Unassembled WGS sequence"/>
</dbReference>
<comment type="caution">
    <text evidence="3">The sequence shown here is derived from an EMBL/GenBank/DDBJ whole genome shotgun (WGS) entry which is preliminary data.</text>
</comment>
<feature type="chain" id="PRO_5046753472" evidence="2">
    <location>
        <begin position="27"/>
        <end position="239"/>
    </location>
</feature>
<accession>A0ABW1EF14</accession>
<proteinExistence type="predicted"/>
<feature type="signal peptide" evidence="2">
    <location>
        <begin position="1"/>
        <end position="26"/>
    </location>
</feature>
<name>A0ABW1EF14_9BACT</name>
<dbReference type="SUPFAM" id="SSF89392">
    <property type="entry name" value="Prokaryotic lipoproteins and lipoprotein localization factors"/>
    <property type="match status" value="1"/>
</dbReference>
<keyword evidence="4" id="KW-1185">Reference proteome</keyword>
<keyword evidence="3" id="KW-0449">Lipoprotein</keyword>
<evidence type="ECO:0000313" key="4">
    <source>
        <dbReference type="Proteomes" id="UP001596091"/>
    </source>
</evidence>